<organism evidence="10 11">
    <name type="scientific">Halohasta litchfieldiae</name>
    <dbReference type="NCBI Taxonomy" id="1073996"/>
    <lineage>
        <taxon>Archaea</taxon>
        <taxon>Methanobacteriati</taxon>
        <taxon>Methanobacteriota</taxon>
        <taxon>Stenosarchaea group</taxon>
        <taxon>Halobacteria</taxon>
        <taxon>Halobacteriales</taxon>
        <taxon>Haloferacaceae</taxon>
        <taxon>Halohasta</taxon>
    </lineage>
</organism>
<evidence type="ECO:0000256" key="4">
    <source>
        <dbReference type="ARBA" id="ARBA00022723"/>
    </source>
</evidence>
<evidence type="ECO:0000259" key="9">
    <source>
        <dbReference type="Pfam" id="PF02748"/>
    </source>
</evidence>
<dbReference type="GO" id="GO:0009347">
    <property type="term" value="C:aspartate carbamoyltransferase complex"/>
    <property type="evidence" value="ECO:0007669"/>
    <property type="project" value="InterPro"/>
</dbReference>
<dbReference type="KEGG" id="hae:halTADL_3038"/>
<feature type="binding site" evidence="7">
    <location>
        <position position="135"/>
    </location>
    <ligand>
        <name>Zn(2+)</name>
        <dbReference type="ChEBI" id="CHEBI:29105"/>
    </ligand>
</feature>
<keyword evidence="10" id="KW-0808">Transferase</keyword>
<dbReference type="InterPro" id="IPR002801">
    <property type="entry name" value="Asp_carbamoylTrfase_reg"/>
</dbReference>
<dbReference type="InterPro" id="IPR020545">
    <property type="entry name" value="Asp_carbamoyltransf_reg_N"/>
</dbReference>
<dbReference type="PANTHER" id="PTHR35805:SF1">
    <property type="entry name" value="ASPARTATE CARBAMOYLTRANSFERASE REGULATORY CHAIN"/>
    <property type="match status" value="1"/>
</dbReference>
<dbReference type="SUPFAM" id="SSF54893">
    <property type="entry name" value="Aspartate carbamoyltransferase, Regulatory-chain, N-terminal domain"/>
    <property type="match status" value="1"/>
</dbReference>
<evidence type="ECO:0000256" key="2">
    <source>
        <dbReference type="ARBA" id="ARBA00010498"/>
    </source>
</evidence>
<evidence type="ECO:0000256" key="5">
    <source>
        <dbReference type="ARBA" id="ARBA00022833"/>
    </source>
</evidence>
<dbReference type="Pfam" id="PF02748">
    <property type="entry name" value="PyrI_C"/>
    <property type="match status" value="1"/>
</dbReference>
<feature type="binding site" evidence="7">
    <location>
        <position position="138"/>
    </location>
    <ligand>
        <name>Zn(2+)</name>
        <dbReference type="ChEBI" id="CHEBI:29105"/>
    </ligand>
</feature>
<feature type="binding site" evidence="7">
    <location>
        <position position="109"/>
    </location>
    <ligand>
        <name>Zn(2+)</name>
        <dbReference type="ChEBI" id="CHEBI:29105"/>
    </ligand>
</feature>
<keyword evidence="4 7" id="KW-0479">Metal-binding</keyword>
<keyword evidence="6 7" id="KW-0665">Pyrimidine biosynthesis</keyword>
<dbReference type="Pfam" id="PF01948">
    <property type="entry name" value="PyrI"/>
    <property type="match status" value="1"/>
</dbReference>
<dbReference type="RefSeq" id="WP_089670855.1">
    <property type="nucleotide sequence ID" value="NZ_CP024845.1"/>
</dbReference>
<comment type="function">
    <text evidence="1 7">Involved in allosteric regulation of aspartate carbamoyltransferase.</text>
</comment>
<keyword evidence="11" id="KW-1185">Reference proteome</keyword>
<feature type="domain" description="Aspartate carbamoyltransferase regulatory subunit C-terminal" evidence="9">
    <location>
        <begin position="103"/>
        <end position="143"/>
    </location>
</feature>
<reference evidence="10 11" key="1">
    <citation type="submission" date="2016-10" db="EMBL/GenBank/DDBJ databases">
        <authorList>
            <person name="de Groot N.N."/>
        </authorList>
    </citation>
    <scope>NUCLEOTIDE SEQUENCE [LARGE SCALE GENOMIC DNA]</scope>
    <source>
        <strain evidence="10 11">DSM 22187</strain>
    </source>
</reference>
<dbReference type="GeneID" id="35003808"/>
<evidence type="ECO:0000256" key="3">
    <source>
        <dbReference type="ARBA" id="ARBA00021764"/>
    </source>
</evidence>
<dbReference type="InterPro" id="IPR036793">
    <property type="entry name" value="Asp_carbatrfase_reg_N_sf"/>
</dbReference>
<evidence type="ECO:0000313" key="10">
    <source>
        <dbReference type="EMBL" id="SEI53463.1"/>
    </source>
</evidence>
<protein>
    <recommendedName>
        <fullName evidence="3 7">Aspartate carbamoyltransferase regulatory chain</fullName>
    </recommendedName>
</protein>
<dbReference type="OrthoDB" id="7000at2157"/>
<feature type="binding site" evidence="7">
    <location>
        <position position="114"/>
    </location>
    <ligand>
        <name>Zn(2+)</name>
        <dbReference type="ChEBI" id="CHEBI:29105"/>
    </ligand>
</feature>
<dbReference type="InterPro" id="IPR036792">
    <property type="entry name" value="Asp_carbatrfase_reg_C_sf"/>
</dbReference>
<dbReference type="Gene3D" id="2.30.30.20">
    <property type="entry name" value="Aspartate carbamoyltransferase regulatory subunit, C-terminal domain"/>
    <property type="match status" value="1"/>
</dbReference>
<dbReference type="Gene3D" id="3.30.70.140">
    <property type="entry name" value="Aspartate carbamoyltransferase regulatory subunit, N-terminal domain"/>
    <property type="match status" value="1"/>
</dbReference>
<gene>
    <name evidence="7" type="primary">pyrI</name>
    <name evidence="10" type="ORF">SAMN05444271_10287</name>
</gene>
<dbReference type="GO" id="GO:0016740">
    <property type="term" value="F:transferase activity"/>
    <property type="evidence" value="ECO:0007669"/>
    <property type="project" value="UniProtKB-KW"/>
</dbReference>
<sequence length="153" mass="16529">MSDHELRVSKIRNGTVIDHVSGGHALNVLSILGIDGSEGLGVSVVMNVPSDRLGLKDVVKVEDRELSQSEVDVISLIAPEATINIIRDFEVVQKNRVDRPESVIGLLSCPNRNCITNDGEPVETKFAVVEDGVRCAYCGTIIRDSLAGHIDPE</sequence>
<dbReference type="GO" id="GO:0006207">
    <property type="term" value="P:'de novo' pyrimidine nucleobase biosynthetic process"/>
    <property type="evidence" value="ECO:0007669"/>
    <property type="project" value="InterPro"/>
</dbReference>
<proteinExistence type="inferred from homology"/>
<accession>A0A2H4Q5V3</accession>
<dbReference type="GO" id="GO:0006221">
    <property type="term" value="P:pyrimidine nucleotide biosynthetic process"/>
    <property type="evidence" value="ECO:0007669"/>
    <property type="project" value="UniProtKB-UniRule"/>
</dbReference>
<dbReference type="HAMAP" id="MF_00002">
    <property type="entry name" value="Asp_carb_tr_reg"/>
    <property type="match status" value="1"/>
</dbReference>
<evidence type="ECO:0000256" key="6">
    <source>
        <dbReference type="ARBA" id="ARBA00022975"/>
    </source>
</evidence>
<keyword evidence="5 7" id="KW-0862">Zinc</keyword>
<dbReference type="SUPFAM" id="SSF57825">
    <property type="entry name" value="Aspartate carbamoyltransferase, Regulatory-chain, C-terminal domain"/>
    <property type="match status" value="1"/>
</dbReference>
<dbReference type="STRING" id="1073996.SAMN05444271_10287"/>
<dbReference type="Proteomes" id="UP000198888">
    <property type="component" value="Unassembled WGS sequence"/>
</dbReference>
<comment type="similarity">
    <text evidence="2 7">Belongs to the PyrI family.</text>
</comment>
<dbReference type="NCBIfam" id="TIGR00240">
    <property type="entry name" value="ATCase_reg"/>
    <property type="match status" value="1"/>
</dbReference>
<evidence type="ECO:0000256" key="1">
    <source>
        <dbReference type="ARBA" id="ARBA00002565"/>
    </source>
</evidence>
<dbReference type="InterPro" id="IPR020542">
    <property type="entry name" value="Asp_carbamoyltrfase_reg_C"/>
</dbReference>
<evidence type="ECO:0000256" key="7">
    <source>
        <dbReference type="HAMAP-Rule" id="MF_00002"/>
    </source>
</evidence>
<dbReference type="EMBL" id="FNYR01000002">
    <property type="protein sequence ID" value="SEI53463.1"/>
    <property type="molecule type" value="Genomic_DNA"/>
</dbReference>
<dbReference type="GO" id="GO:0046872">
    <property type="term" value="F:metal ion binding"/>
    <property type="evidence" value="ECO:0007669"/>
    <property type="project" value="UniProtKB-KW"/>
</dbReference>
<dbReference type="AlphaFoldDB" id="A0A1H6RCI2"/>
<feature type="domain" description="Aspartate carbamoyltransferase regulatory subunit N-terminal" evidence="8">
    <location>
        <begin position="6"/>
        <end position="97"/>
    </location>
</feature>
<dbReference type="PANTHER" id="PTHR35805">
    <property type="entry name" value="ASPARTATE CARBAMOYLTRANSFERASE REGULATORY CHAIN"/>
    <property type="match status" value="1"/>
</dbReference>
<evidence type="ECO:0000259" key="8">
    <source>
        <dbReference type="Pfam" id="PF01948"/>
    </source>
</evidence>
<name>A0A1H6RCI2_9EURY</name>
<comment type="subunit">
    <text evidence="7">Contains catalytic and regulatory chains.</text>
</comment>
<accession>A0A1H6RCI2</accession>
<evidence type="ECO:0000313" key="11">
    <source>
        <dbReference type="Proteomes" id="UP000198888"/>
    </source>
</evidence>
<comment type="cofactor">
    <cofactor evidence="7">
        <name>Zn(2+)</name>
        <dbReference type="ChEBI" id="CHEBI:29105"/>
    </cofactor>
    <text evidence="7">Binds 1 zinc ion per subunit.</text>
</comment>